<dbReference type="InterPro" id="IPR010499">
    <property type="entry name" value="AraC_E-bd"/>
</dbReference>
<keyword evidence="6" id="KW-1185">Reference proteome</keyword>
<keyword evidence="2" id="KW-0238">DNA-binding</keyword>
<gene>
    <name evidence="5" type="ORF">OP10G_1825</name>
</gene>
<dbReference type="InterPro" id="IPR018060">
    <property type="entry name" value="HTH_AraC"/>
</dbReference>
<dbReference type="SMART" id="SM00871">
    <property type="entry name" value="AraC_E_bind"/>
    <property type="match status" value="1"/>
</dbReference>
<dbReference type="InterPro" id="IPR050908">
    <property type="entry name" value="SmbC-like"/>
</dbReference>
<evidence type="ECO:0000256" key="2">
    <source>
        <dbReference type="ARBA" id="ARBA00023125"/>
    </source>
</evidence>
<name>A0A068NNQ7_FIMGI</name>
<dbReference type="SMART" id="SM00342">
    <property type="entry name" value="HTH_ARAC"/>
    <property type="match status" value="1"/>
</dbReference>
<dbReference type="KEGG" id="fgi:OP10G_1825"/>
<dbReference type="GO" id="GO:0003700">
    <property type="term" value="F:DNA-binding transcription factor activity"/>
    <property type="evidence" value="ECO:0007669"/>
    <property type="project" value="InterPro"/>
</dbReference>
<dbReference type="SUPFAM" id="SSF46689">
    <property type="entry name" value="Homeodomain-like"/>
    <property type="match status" value="2"/>
</dbReference>
<dbReference type="PROSITE" id="PS01124">
    <property type="entry name" value="HTH_ARAC_FAMILY_2"/>
    <property type="match status" value="1"/>
</dbReference>
<dbReference type="Pfam" id="PF06445">
    <property type="entry name" value="GyrI-like"/>
    <property type="match status" value="1"/>
</dbReference>
<dbReference type="PANTHER" id="PTHR40055:SF1">
    <property type="entry name" value="TRANSCRIPTIONAL REGULATOR YGIV-RELATED"/>
    <property type="match status" value="1"/>
</dbReference>
<sequence>MKPETTRHYHQLLADLIEHVLRCRQGPIRVPELAEFAGFSRFHLTRLFRQVTEETLEDFLRRIRLERAAYALHHSEALVFEISSECGYRSPEAFSRAFRSAFGVLPTEFRRLTEMSWMLPSPSDLHWNQHWADEDVQFVETDIRYIPVRVAAVWRVVGNYARLADGWQRFQEQFGDRIPVDATFITVYLDNMWTHPTAGTMRADIGWILNPGAEPPPGMRRFEIHAGPYAVTRRYLARTERNDAWSYLCGRFSQEPAVRRSLVSYDEYRAWPLPFGEVETRILIGLPK</sequence>
<dbReference type="InterPro" id="IPR020449">
    <property type="entry name" value="Tscrpt_reg_AraC-type_HTH"/>
</dbReference>
<keyword evidence="1" id="KW-0805">Transcription regulation</keyword>
<dbReference type="SUPFAM" id="SSF55136">
    <property type="entry name" value="Probable bacterial effector-binding domain"/>
    <property type="match status" value="1"/>
</dbReference>
<dbReference type="Pfam" id="PF12833">
    <property type="entry name" value="HTH_18"/>
    <property type="match status" value="1"/>
</dbReference>
<dbReference type="EMBL" id="CP007139">
    <property type="protein sequence ID" value="AIE85193.1"/>
    <property type="molecule type" value="Genomic_DNA"/>
</dbReference>
<protein>
    <submittedName>
        <fullName evidence="5">Transcriptional regulator, AraC family</fullName>
    </submittedName>
</protein>
<organism evidence="5 6">
    <name type="scientific">Fimbriimonas ginsengisoli Gsoil 348</name>
    <dbReference type="NCBI Taxonomy" id="661478"/>
    <lineage>
        <taxon>Bacteria</taxon>
        <taxon>Bacillati</taxon>
        <taxon>Armatimonadota</taxon>
        <taxon>Fimbriimonadia</taxon>
        <taxon>Fimbriimonadales</taxon>
        <taxon>Fimbriimonadaceae</taxon>
        <taxon>Fimbriimonas</taxon>
    </lineage>
</organism>
<feature type="domain" description="HTH araC/xylS-type" evidence="4">
    <location>
        <begin position="11"/>
        <end position="112"/>
    </location>
</feature>
<dbReference type="HOGENOM" id="CLU_000445_81_1_0"/>
<dbReference type="InterPro" id="IPR018062">
    <property type="entry name" value="HTH_AraC-typ_CS"/>
</dbReference>
<dbReference type="PRINTS" id="PR00032">
    <property type="entry name" value="HTHARAC"/>
</dbReference>
<dbReference type="Gene3D" id="3.20.80.10">
    <property type="entry name" value="Regulatory factor, effector binding domain"/>
    <property type="match status" value="1"/>
</dbReference>
<dbReference type="PROSITE" id="PS00041">
    <property type="entry name" value="HTH_ARAC_FAMILY_1"/>
    <property type="match status" value="1"/>
</dbReference>
<dbReference type="GO" id="GO:0043565">
    <property type="term" value="F:sequence-specific DNA binding"/>
    <property type="evidence" value="ECO:0007669"/>
    <property type="project" value="InterPro"/>
</dbReference>
<dbReference type="InterPro" id="IPR029442">
    <property type="entry name" value="GyrI-like"/>
</dbReference>
<dbReference type="OrthoDB" id="5337216at2"/>
<evidence type="ECO:0000313" key="5">
    <source>
        <dbReference type="EMBL" id="AIE85193.1"/>
    </source>
</evidence>
<proteinExistence type="predicted"/>
<dbReference type="Proteomes" id="UP000027982">
    <property type="component" value="Chromosome"/>
</dbReference>
<dbReference type="eggNOG" id="COG2207">
    <property type="taxonomic scope" value="Bacteria"/>
</dbReference>
<dbReference type="RefSeq" id="WP_025226218.1">
    <property type="nucleotide sequence ID" value="NZ_CP007139.1"/>
</dbReference>
<accession>A0A068NNQ7</accession>
<dbReference type="Gene3D" id="1.10.10.60">
    <property type="entry name" value="Homeodomain-like"/>
    <property type="match status" value="2"/>
</dbReference>
<evidence type="ECO:0000256" key="3">
    <source>
        <dbReference type="ARBA" id="ARBA00023163"/>
    </source>
</evidence>
<keyword evidence="3" id="KW-0804">Transcription</keyword>
<reference evidence="5 6" key="1">
    <citation type="journal article" date="2014" name="PLoS ONE">
        <title>The first complete genome sequence of the class fimbriimonadia in the phylum armatimonadetes.</title>
        <authorList>
            <person name="Hu Z.Y."/>
            <person name="Wang Y.Z."/>
            <person name="Im W.T."/>
            <person name="Wang S.Y."/>
            <person name="Zhao G.P."/>
            <person name="Zheng H.J."/>
            <person name="Quan Z.X."/>
        </authorList>
    </citation>
    <scope>NUCLEOTIDE SEQUENCE [LARGE SCALE GENOMIC DNA]</scope>
    <source>
        <strain evidence="5">Gsoil 348</strain>
    </source>
</reference>
<dbReference type="STRING" id="661478.OP10G_1825"/>
<dbReference type="PANTHER" id="PTHR40055">
    <property type="entry name" value="TRANSCRIPTIONAL REGULATOR YGIV-RELATED"/>
    <property type="match status" value="1"/>
</dbReference>
<dbReference type="InterPro" id="IPR009057">
    <property type="entry name" value="Homeodomain-like_sf"/>
</dbReference>
<evidence type="ECO:0000256" key="1">
    <source>
        <dbReference type="ARBA" id="ARBA00023015"/>
    </source>
</evidence>
<dbReference type="InterPro" id="IPR011256">
    <property type="entry name" value="Reg_factor_effector_dom_sf"/>
</dbReference>
<evidence type="ECO:0000313" key="6">
    <source>
        <dbReference type="Proteomes" id="UP000027982"/>
    </source>
</evidence>
<dbReference type="AlphaFoldDB" id="A0A068NNQ7"/>
<evidence type="ECO:0000259" key="4">
    <source>
        <dbReference type="PROSITE" id="PS01124"/>
    </source>
</evidence>